<dbReference type="RefSeq" id="WP_111111480.1">
    <property type="nucleotide sequence ID" value="NZ_LXXM01000043.1"/>
</dbReference>
<proteinExistence type="predicted"/>
<dbReference type="EMBL" id="LXXM01000043">
    <property type="protein sequence ID" value="PZS97125.1"/>
    <property type="molecule type" value="Genomic_DNA"/>
</dbReference>
<dbReference type="AlphaFoldDB" id="A0A2W6JMU9"/>
<evidence type="ECO:0000313" key="1">
    <source>
        <dbReference type="EMBL" id="PZS97125.1"/>
    </source>
</evidence>
<sequence length="136" mass="15816">MRIFHRQLIYIQVHQDHFIARLVGGDRTIRRQCHALGNRAGPIKDFSNIRPLLKATFSELMPGFSLVKPWGILHFDPVEYLITREELAGFQKAAMQSGVSFCFLSTWEQRHEDEDLLGMLKRVRPDTLPRPTPFRS</sequence>
<name>A0A2W6JMU9_STEMA</name>
<protein>
    <submittedName>
        <fullName evidence="1">Uncharacterized protein</fullName>
    </submittedName>
</protein>
<evidence type="ECO:0000313" key="2">
    <source>
        <dbReference type="Proteomes" id="UP000249614"/>
    </source>
</evidence>
<gene>
    <name evidence="1" type="ORF">A7X83_21100</name>
</gene>
<organism evidence="1 2">
    <name type="scientific">Stenotrophomonas maltophilia</name>
    <name type="common">Pseudomonas maltophilia</name>
    <name type="synonym">Xanthomonas maltophilia</name>
    <dbReference type="NCBI Taxonomy" id="40324"/>
    <lineage>
        <taxon>Bacteria</taxon>
        <taxon>Pseudomonadati</taxon>
        <taxon>Pseudomonadota</taxon>
        <taxon>Gammaproteobacteria</taxon>
        <taxon>Lysobacterales</taxon>
        <taxon>Lysobacteraceae</taxon>
        <taxon>Stenotrophomonas</taxon>
        <taxon>Stenotrophomonas maltophilia group</taxon>
    </lineage>
</organism>
<accession>A0A2W6JMU9</accession>
<reference evidence="1 2" key="1">
    <citation type="submission" date="2016-05" db="EMBL/GenBank/DDBJ databases">
        <authorList>
            <person name="Lavstsen T."/>
            <person name="Jespersen J.S."/>
        </authorList>
    </citation>
    <scope>NUCLEOTIDE SEQUENCE [LARGE SCALE GENOMIC DNA]</scope>
    <source>
        <strain evidence="1 2">SM-5815</strain>
    </source>
</reference>
<dbReference type="Proteomes" id="UP000249614">
    <property type="component" value="Unassembled WGS sequence"/>
</dbReference>
<comment type="caution">
    <text evidence="1">The sequence shown here is derived from an EMBL/GenBank/DDBJ whole genome shotgun (WGS) entry which is preliminary data.</text>
</comment>